<keyword evidence="2 4" id="KW-0285">Flavoprotein</keyword>
<evidence type="ECO:0000313" key="8">
    <source>
        <dbReference type="EMBL" id="KJX97627.1"/>
    </source>
</evidence>
<dbReference type="Pfam" id="PF02770">
    <property type="entry name" value="Acyl-CoA_dh_M"/>
    <property type="match status" value="1"/>
</dbReference>
<dbReference type="PANTHER" id="PTHR42707">
    <property type="entry name" value="ACYL-COA DEHYDROGENASE"/>
    <property type="match status" value="1"/>
</dbReference>
<protein>
    <submittedName>
        <fullName evidence="8">Acyl-CoA dehydrogenase like protein</fullName>
    </submittedName>
</protein>
<feature type="domain" description="Adaptive response protein AidB N-terminal" evidence="7">
    <location>
        <begin position="26"/>
        <end position="180"/>
    </location>
</feature>
<dbReference type="InterPro" id="IPR036250">
    <property type="entry name" value="AcylCo_DH-like_C"/>
</dbReference>
<comment type="similarity">
    <text evidence="1 4">Belongs to the acyl-CoA dehydrogenase family.</text>
</comment>
<dbReference type="Gene3D" id="1.20.140.10">
    <property type="entry name" value="Butyryl-CoA Dehydrogenase, subunit A, domain 3"/>
    <property type="match status" value="1"/>
</dbReference>
<keyword evidence="4" id="KW-0560">Oxidoreductase</keyword>
<feature type="domain" description="Acyl-CoA oxidase/dehydrogenase middle" evidence="6">
    <location>
        <begin position="195"/>
        <end position="308"/>
    </location>
</feature>
<dbReference type="InterPro" id="IPR006091">
    <property type="entry name" value="Acyl-CoA_Oxase/DH_mid-dom"/>
</dbReference>
<accession>A0A0F4GKM4</accession>
<comment type="caution">
    <text evidence="8">The sequence shown here is derived from an EMBL/GenBank/DDBJ whole genome shotgun (WGS) entry which is preliminary data.</text>
</comment>
<feature type="domain" description="Acyl-CoA dehydrogenase/oxidase C-terminal" evidence="5">
    <location>
        <begin position="317"/>
        <end position="492"/>
    </location>
</feature>
<dbReference type="PANTHER" id="PTHR42707:SF2">
    <property type="entry name" value="ACD11 DEHYDROGENASE"/>
    <property type="match status" value="1"/>
</dbReference>
<dbReference type="SUPFAM" id="SSF47203">
    <property type="entry name" value="Acyl-CoA dehydrogenase C-terminal domain-like"/>
    <property type="match status" value="1"/>
</dbReference>
<dbReference type="AlphaFoldDB" id="A0A0F4GKM4"/>
<dbReference type="EMBL" id="LAFY01000468">
    <property type="protein sequence ID" value="KJX97627.1"/>
    <property type="molecule type" value="Genomic_DNA"/>
</dbReference>
<dbReference type="GO" id="GO:0003995">
    <property type="term" value="F:acyl-CoA dehydrogenase activity"/>
    <property type="evidence" value="ECO:0007669"/>
    <property type="project" value="TreeGrafter"/>
</dbReference>
<organism evidence="8 9">
    <name type="scientific">Zymoseptoria brevis</name>
    <dbReference type="NCBI Taxonomy" id="1047168"/>
    <lineage>
        <taxon>Eukaryota</taxon>
        <taxon>Fungi</taxon>
        <taxon>Dikarya</taxon>
        <taxon>Ascomycota</taxon>
        <taxon>Pezizomycotina</taxon>
        <taxon>Dothideomycetes</taxon>
        <taxon>Dothideomycetidae</taxon>
        <taxon>Mycosphaerellales</taxon>
        <taxon>Mycosphaerellaceae</taxon>
        <taxon>Zymoseptoria</taxon>
    </lineage>
</organism>
<dbReference type="SUPFAM" id="SSF56645">
    <property type="entry name" value="Acyl-CoA dehydrogenase NM domain-like"/>
    <property type="match status" value="1"/>
</dbReference>
<dbReference type="InterPro" id="IPR009075">
    <property type="entry name" value="AcylCo_DH/oxidase_C"/>
</dbReference>
<dbReference type="InterPro" id="IPR041504">
    <property type="entry name" value="AidB_N"/>
</dbReference>
<dbReference type="Pfam" id="PF18158">
    <property type="entry name" value="AidB_N"/>
    <property type="match status" value="1"/>
</dbReference>
<dbReference type="InterPro" id="IPR052904">
    <property type="entry name" value="Acyl-CoA_dehydrogenase-like"/>
</dbReference>
<dbReference type="InterPro" id="IPR009100">
    <property type="entry name" value="AcylCoA_DH/oxidase_NM_dom_sf"/>
</dbReference>
<sequence>MASASRTFTAASGTTGFFQENPVVRSAFEEDEALKRVFRFYLPSRTQNAISSDLNNISNVVLSRKVLNWCADAERNVPYIRSYDSWGRRIDDLVTSAGWQNLQAMGQAEGMVACGHERTNAQYSRVHQFLKVHIWTPSCAYTTCPGAMTDGAARLLFLQLTKGNSELGETEKEIFRNAYDRLVSRDVEKAWTSGQWMTERPGGSDVQNTETHATLAPANTPITLDAHGDQLGPYSISGFKWFSSATDANLTVLLARESSGVISAFFAPTRRIRPNTTESEFNGISIQRLKNKLGTRALPTAELVLKDMQAWRIGKSGQGTKEISTILNITRVHTAVGAVSQWGRGLSIARAFARVRKARGKLLMNTPAHVRTMAEQHVQYRAMMHLTFYAVALLGLSEQGAGSAGQDSPCEASCLAPKDDVQSLLRLVTPLAKMLTAKAAIAGLAECMESLGGVGYLENEDVALNVARLFRDVNVLSIWEGTTNIMADDLVRIVKGSAGKVVLDALDGVVSTVLEKWSKQARTQLWADAIRPNWSRLRTSIEQSGREDLAIAGRELGRDLGWLICAILLGEDALQDGAESASEIASRWILHDSYECERSWKDKAMWDRRIVFGMDSVGPVARL</sequence>
<dbReference type="Proteomes" id="UP000033647">
    <property type="component" value="Unassembled WGS sequence"/>
</dbReference>
<dbReference type="STRING" id="1047168.A0A0F4GKM4"/>
<dbReference type="OrthoDB" id="10251155at2759"/>
<evidence type="ECO:0000256" key="1">
    <source>
        <dbReference type="ARBA" id="ARBA00009347"/>
    </source>
</evidence>
<keyword evidence="9" id="KW-1185">Reference proteome</keyword>
<evidence type="ECO:0000256" key="3">
    <source>
        <dbReference type="ARBA" id="ARBA00022827"/>
    </source>
</evidence>
<dbReference type="Pfam" id="PF00441">
    <property type="entry name" value="Acyl-CoA_dh_1"/>
    <property type="match status" value="1"/>
</dbReference>
<proteinExistence type="inferred from homology"/>
<evidence type="ECO:0000256" key="4">
    <source>
        <dbReference type="RuleBase" id="RU362125"/>
    </source>
</evidence>
<dbReference type="Gene3D" id="2.40.110.20">
    <property type="match status" value="1"/>
</dbReference>
<evidence type="ECO:0000259" key="5">
    <source>
        <dbReference type="Pfam" id="PF00441"/>
    </source>
</evidence>
<evidence type="ECO:0000259" key="7">
    <source>
        <dbReference type="Pfam" id="PF18158"/>
    </source>
</evidence>
<reference evidence="8 9" key="1">
    <citation type="submission" date="2015-03" db="EMBL/GenBank/DDBJ databases">
        <title>RNA-seq based gene annotation and comparative genomics of four Zymoseptoria species reveal species-specific pathogenicity related genes and transposable element activity.</title>
        <authorList>
            <person name="Grandaubert J."/>
            <person name="Bhattacharyya A."/>
            <person name="Stukenbrock E.H."/>
        </authorList>
    </citation>
    <scope>NUCLEOTIDE SEQUENCE [LARGE SCALE GENOMIC DNA]</scope>
    <source>
        <strain evidence="8 9">Zb18110</strain>
    </source>
</reference>
<evidence type="ECO:0000256" key="2">
    <source>
        <dbReference type="ARBA" id="ARBA00022630"/>
    </source>
</evidence>
<evidence type="ECO:0000313" key="9">
    <source>
        <dbReference type="Proteomes" id="UP000033647"/>
    </source>
</evidence>
<gene>
    <name evidence="8" type="ORF">TI39_contig476g00013</name>
</gene>
<dbReference type="Gene3D" id="6.10.250.600">
    <property type="match status" value="1"/>
</dbReference>
<comment type="cofactor">
    <cofactor evidence="4">
        <name>FAD</name>
        <dbReference type="ChEBI" id="CHEBI:57692"/>
    </cofactor>
</comment>
<name>A0A0F4GKM4_9PEZI</name>
<evidence type="ECO:0000259" key="6">
    <source>
        <dbReference type="Pfam" id="PF02770"/>
    </source>
</evidence>
<keyword evidence="3 4" id="KW-0274">FAD</keyword>